<dbReference type="NCBIfam" id="TIGR00621">
    <property type="entry name" value="ssb"/>
    <property type="match status" value="1"/>
</dbReference>
<dbReference type="InterPro" id="IPR000424">
    <property type="entry name" value="Primosome_PriB/ssb"/>
</dbReference>
<dbReference type="EMBL" id="CAFBPC010000144">
    <property type="protein sequence ID" value="CAB5007584.1"/>
    <property type="molecule type" value="Genomic_DNA"/>
</dbReference>
<dbReference type="InterPro" id="IPR012340">
    <property type="entry name" value="NA-bd_OB-fold"/>
</dbReference>
<dbReference type="Gene3D" id="2.40.50.140">
    <property type="entry name" value="Nucleic acid-binding proteins"/>
    <property type="match status" value="1"/>
</dbReference>
<reference evidence="4" key="1">
    <citation type="submission" date="2020-05" db="EMBL/GenBank/DDBJ databases">
        <authorList>
            <person name="Chiriac C."/>
            <person name="Salcher M."/>
            <person name="Ghai R."/>
            <person name="Kavagutti S V."/>
        </authorList>
    </citation>
    <scope>NUCLEOTIDE SEQUENCE</scope>
</reference>
<dbReference type="PANTHER" id="PTHR10302:SF27">
    <property type="entry name" value="SINGLE-STRANDED DNA-BINDING PROTEIN"/>
    <property type="match status" value="1"/>
</dbReference>
<protein>
    <submittedName>
        <fullName evidence="4">Unannotated protein</fullName>
    </submittedName>
</protein>
<dbReference type="AlphaFoldDB" id="A0A6J7Q024"/>
<name>A0A6J7Q024_9ZZZZ</name>
<evidence type="ECO:0000256" key="2">
    <source>
        <dbReference type="SAM" id="MobiDB-lite"/>
    </source>
</evidence>
<dbReference type="EMBL" id="CAEZTI010000084">
    <property type="protein sequence ID" value="CAB4563265.1"/>
    <property type="molecule type" value="Genomic_DNA"/>
</dbReference>
<dbReference type="PANTHER" id="PTHR10302">
    <property type="entry name" value="SINGLE-STRANDED DNA-BINDING PROTEIN"/>
    <property type="match status" value="1"/>
</dbReference>
<accession>A0A6J7Q024</accession>
<feature type="compositionally biased region" description="Gly residues" evidence="2">
    <location>
        <begin position="121"/>
        <end position="143"/>
    </location>
</feature>
<dbReference type="SUPFAM" id="SSF50249">
    <property type="entry name" value="Nucleic acid-binding proteins"/>
    <property type="match status" value="1"/>
</dbReference>
<dbReference type="HAMAP" id="MF_00984">
    <property type="entry name" value="SSB"/>
    <property type="match status" value="1"/>
</dbReference>
<dbReference type="Pfam" id="PF00436">
    <property type="entry name" value="SSB"/>
    <property type="match status" value="1"/>
</dbReference>
<dbReference type="GO" id="GO:0009295">
    <property type="term" value="C:nucleoid"/>
    <property type="evidence" value="ECO:0007669"/>
    <property type="project" value="TreeGrafter"/>
</dbReference>
<evidence type="ECO:0000313" key="3">
    <source>
        <dbReference type="EMBL" id="CAB4563265.1"/>
    </source>
</evidence>
<dbReference type="CDD" id="cd04496">
    <property type="entry name" value="SSB_OBF"/>
    <property type="match status" value="1"/>
</dbReference>
<keyword evidence="1" id="KW-0238">DNA-binding</keyword>
<proteinExistence type="inferred from homology"/>
<sequence length="154" mass="16442">MADNSITLVGNLTRDPELRFTTGGKGVASFSIAVGRRYQVNGEWQEQTSYFNVVSWGQMGENAAATLTKGMRVIVSGRLEQREYQNREGEKRTAIEINADEIGPSLRWATASVERTPRNEGGNGGGGAPRGGNAGGNGGGNTGGEFFPNDEEPF</sequence>
<feature type="region of interest" description="Disordered" evidence="2">
    <location>
        <begin position="106"/>
        <end position="154"/>
    </location>
</feature>
<dbReference type="GO" id="GO:0003697">
    <property type="term" value="F:single-stranded DNA binding"/>
    <property type="evidence" value="ECO:0007669"/>
    <property type="project" value="InterPro"/>
</dbReference>
<dbReference type="InterPro" id="IPR011344">
    <property type="entry name" value="ssDNA-bd"/>
</dbReference>
<dbReference type="GO" id="GO:0006260">
    <property type="term" value="P:DNA replication"/>
    <property type="evidence" value="ECO:0007669"/>
    <property type="project" value="InterPro"/>
</dbReference>
<evidence type="ECO:0000256" key="1">
    <source>
        <dbReference type="ARBA" id="ARBA00023125"/>
    </source>
</evidence>
<gene>
    <name evidence="3" type="ORF">UFOPK1619_00516</name>
    <name evidence="4" type="ORF">UFOPK4057_00702</name>
</gene>
<evidence type="ECO:0000313" key="4">
    <source>
        <dbReference type="EMBL" id="CAB5007584.1"/>
    </source>
</evidence>
<organism evidence="4">
    <name type="scientific">freshwater metagenome</name>
    <dbReference type="NCBI Taxonomy" id="449393"/>
    <lineage>
        <taxon>unclassified sequences</taxon>
        <taxon>metagenomes</taxon>
        <taxon>ecological metagenomes</taxon>
    </lineage>
</organism>
<dbReference type="PROSITE" id="PS50935">
    <property type="entry name" value="SSB"/>
    <property type="match status" value="1"/>
</dbReference>